<dbReference type="PRINTS" id="PR00149">
    <property type="entry name" value="FUMRATELYASE"/>
</dbReference>
<keyword evidence="6" id="KW-1185">Reference proteome</keyword>
<protein>
    <submittedName>
        <fullName evidence="5">Aspartate ammonia-lyase</fullName>
    </submittedName>
</protein>
<evidence type="ECO:0000256" key="1">
    <source>
        <dbReference type="ARBA" id="ARBA00022605"/>
    </source>
</evidence>
<dbReference type="NCBIfam" id="NF008909">
    <property type="entry name" value="PRK12273.1"/>
    <property type="match status" value="1"/>
</dbReference>
<organism evidence="5 6">
    <name type="scientific">Pelotomaculum isophthalicicum JI</name>
    <dbReference type="NCBI Taxonomy" id="947010"/>
    <lineage>
        <taxon>Bacteria</taxon>
        <taxon>Bacillati</taxon>
        <taxon>Bacillota</taxon>
        <taxon>Clostridia</taxon>
        <taxon>Eubacteriales</taxon>
        <taxon>Desulfotomaculaceae</taxon>
        <taxon>Pelotomaculum</taxon>
    </lineage>
</organism>
<dbReference type="Pfam" id="PF10415">
    <property type="entry name" value="FumaraseC_C"/>
    <property type="match status" value="1"/>
</dbReference>
<name>A0A9X4H1V6_9FIRM</name>
<evidence type="ECO:0000259" key="3">
    <source>
        <dbReference type="Pfam" id="PF00206"/>
    </source>
</evidence>
<dbReference type="GO" id="GO:0006099">
    <property type="term" value="P:tricarboxylic acid cycle"/>
    <property type="evidence" value="ECO:0007669"/>
    <property type="project" value="InterPro"/>
</dbReference>
<sequence>MQYRIEKDLLGEMQVPRDAYYGIHAARSAGNFPVSGMKAHPVLIRAMAQVKQAAALANISAGLLDREIGAAVAAAAAEVAAGGLADQFIVDPFQGGAGTSVNMNVNEVIANRSIEIIGGNKGDYHLVHPLKHVNLSQSTNDVFPTALRVAAIGMVLELSDSLAGLQTALQDKEAEFAGVLKLGRTEMQDAVPVTLGQEFSAYAEAVARDRWRLYKVEERLRQVNLGGTAVGTGLNADLNYIFNVIEELRMITGFGLARSENTVDLTQNADVFVEVSGLLKACAVNLAKIAGDLRLLSSGPLGGLAEINLPEAQAGSSIMPGKVNPVMTEMVTQVSYQVMGNDQVIAYAASAGQLELNAFLPLIAHNLLQSLEILNNAVNIFNIKCIRGIKADEARCRRWLEESHAFITALTPHLGYEPAANMVREAALKKKRLREVLLDSGLLTEEDLEEILTPGELTRPGVAGSRRLKKEG</sequence>
<dbReference type="FunFam" id="1.20.200.10:FF:000001">
    <property type="entry name" value="Fumarate hydratase, mitochondrial"/>
    <property type="match status" value="1"/>
</dbReference>
<dbReference type="Proteomes" id="UP001154312">
    <property type="component" value="Unassembled WGS sequence"/>
</dbReference>
<dbReference type="InterPro" id="IPR020557">
    <property type="entry name" value="Fumarate_lyase_CS"/>
</dbReference>
<dbReference type="Pfam" id="PF00206">
    <property type="entry name" value="Lyase_1"/>
    <property type="match status" value="1"/>
</dbReference>
<proteinExistence type="predicted"/>
<dbReference type="CDD" id="cd01357">
    <property type="entry name" value="Aspartase"/>
    <property type="match status" value="1"/>
</dbReference>
<dbReference type="GO" id="GO:0005829">
    <property type="term" value="C:cytosol"/>
    <property type="evidence" value="ECO:0007669"/>
    <property type="project" value="TreeGrafter"/>
</dbReference>
<dbReference type="GO" id="GO:0008797">
    <property type="term" value="F:aspartate ammonia-lyase activity"/>
    <property type="evidence" value="ECO:0007669"/>
    <property type="project" value="TreeGrafter"/>
</dbReference>
<dbReference type="InterPro" id="IPR008948">
    <property type="entry name" value="L-Aspartase-like"/>
</dbReference>
<dbReference type="Gene3D" id="1.10.40.30">
    <property type="entry name" value="Fumarase/aspartase (C-terminal domain)"/>
    <property type="match status" value="1"/>
</dbReference>
<evidence type="ECO:0000259" key="4">
    <source>
        <dbReference type="Pfam" id="PF10415"/>
    </source>
</evidence>
<dbReference type="Gene3D" id="1.10.275.10">
    <property type="entry name" value="Fumarase/aspartase (N-terminal domain)"/>
    <property type="match status" value="1"/>
</dbReference>
<dbReference type="GO" id="GO:0006531">
    <property type="term" value="P:aspartate metabolic process"/>
    <property type="evidence" value="ECO:0007669"/>
    <property type="project" value="TreeGrafter"/>
</dbReference>
<dbReference type="EMBL" id="JAKOAV010000014">
    <property type="protein sequence ID" value="MDF9408466.1"/>
    <property type="molecule type" value="Genomic_DNA"/>
</dbReference>
<dbReference type="PANTHER" id="PTHR42696">
    <property type="entry name" value="ASPARTATE AMMONIA-LYASE"/>
    <property type="match status" value="1"/>
</dbReference>
<dbReference type="InterPro" id="IPR051546">
    <property type="entry name" value="Aspartate_Ammonia-Lyase"/>
</dbReference>
<dbReference type="AlphaFoldDB" id="A0A9X4H1V6"/>
<gene>
    <name evidence="5" type="ORF">L7E55_08860</name>
</gene>
<dbReference type="PROSITE" id="PS00163">
    <property type="entry name" value="FUMARATE_LYASES"/>
    <property type="match status" value="1"/>
</dbReference>
<evidence type="ECO:0000313" key="6">
    <source>
        <dbReference type="Proteomes" id="UP001154312"/>
    </source>
</evidence>
<dbReference type="SUPFAM" id="SSF48557">
    <property type="entry name" value="L-aspartase-like"/>
    <property type="match status" value="1"/>
</dbReference>
<feature type="domain" description="Fumarate lyase N-terminal" evidence="3">
    <location>
        <begin position="11"/>
        <end position="340"/>
    </location>
</feature>
<dbReference type="PANTHER" id="PTHR42696:SF2">
    <property type="entry name" value="ASPARTATE AMMONIA-LYASE"/>
    <property type="match status" value="1"/>
</dbReference>
<dbReference type="InterPro" id="IPR018951">
    <property type="entry name" value="Fumarase_C_C"/>
</dbReference>
<evidence type="ECO:0000256" key="2">
    <source>
        <dbReference type="ARBA" id="ARBA00023239"/>
    </source>
</evidence>
<dbReference type="InterPro" id="IPR024083">
    <property type="entry name" value="Fumarase/histidase_N"/>
</dbReference>
<keyword evidence="2" id="KW-0456">Lyase</keyword>
<dbReference type="Gene3D" id="1.20.200.10">
    <property type="entry name" value="Fumarase/aspartase (Central domain)"/>
    <property type="match status" value="1"/>
</dbReference>
<reference evidence="5" key="1">
    <citation type="submission" date="2022-02" db="EMBL/GenBank/DDBJ databases">
        <authorList>
            <person name="Leng L."/>
        </authorList>
    </citation>
    <scope>NUCLEOTIDE SEQUENCE</scope>
    <source>
        <strain evidence="5">JI</strain>
    </source>
</reference>
<comment type="caution">
    <text evidence="5">The sequence shown here is derived from an EMBL/GenBank/DDBJ whole genome shotgun (WGS) entry which is preliminary data.</text>
</comment>
<keyword evidence="1" id="KW-0028">Amino-acid biosynthesis</keyword>
<dbReference type="InterPro" id="IPR000362">
    <property type="entry name" value="Fumarate_lyase_fam"/>
</dbReference>
<dbReference type="InterPro" id="IPR022761">
    <property type="entry name" value="Fumarate_lyase_N"/>
</dbReference>
<dbReference type="RefSeq" id="WP_277443789.1">
    <property type="nucleotide sequence ID" value="NZ_JAKOAV010000014.1"/>
</dbReference>
<feature type="domain" description="Fumarase C C-terminal" evidence="4">
    <location>
        <begin position="407"/>
        <end position="459"/>
    </location>
</feature>
<evidence type="ECO:0000313" key="5">
    <source>
        <dbReference type="EMBL" id="MDF9408466.1"/>
    </source>
</evidence>
<accession>A0A9X4H1V6</accession>
<dbReference type="FunFam" id="1.10.275.10:FF:000001">
    <property type="entry name" value="Fumarate hydratase, mitochondrial"/>
    <property type="match status" value="1"/>
</dbReference>
<dbReference type="GO" id="GO:0008652">
    <property type="term" value="P:amino acid biosynthetic process"/>
    <property type="evidence" value="ECO:0007669"/>
    <property type="project" value="UniProtKB-KW"/>
</dbReference>